<dbReference type="InterPro" id="IPR027417">
    <property type="entry name" value="P-loop_NTPase"/>
</dbReference>
<dbReference type="Gene3D" id="1.20.120.1240">
    <property type="entry name" value="Dynamin, middle domain"/>
    <property type="match status" value="2"/>
</dbReference>
<gene>
    <name evidence="7" type="ORF">SPOG_02152</name>
</gene>
<dbReference type="Pfam" id="PF02212">
    <property type="entry name" value="GED"/>
    <property type="match status" value="1"/>
</dbReference>
<dbReference type="PROSITE" id="PS00410">
    <property type="entry name" value="G_DYNAMIN_1"/>
    <property type="match status" value="1"/>
</dbReference>
<dbReference type="SMART" id="SM00053">
    <property type="entry name" value="DYNc"/>
    <property type="match status" value="1"/>
</dbReference>
<dbReference type="InterPro" id="IPR020850">
    <property type="entry name" value="GED_dom"/>
</dbReference>
<evidence type="ECO:0000259" key="5">
    <source>
        <dbReference type="PROSITE" id="PS51388"/>
    </source>
</evidence>
<dbReference type="SUPFAM" id="SSF52540">
    <property type="entry name" value="P-loop containing nucleoside triphosphate hydrolases"/>
    <property type="match status" value="1"/>
</dbReference>
<dbReference type="PROSITE" id="PS51388">
    <property type="entry name" value="GED"/>
    <property type="match status" value="1"/>
</dbReference>
<name>S9VZ07_SCHCR</name>
<dbReference type="GO" id="GO:0005829">
    <property type="term" value="C:cytosol"/>
    <property type="evidence" value="ECO:0007669"/>
    <property type="project" value="EnsemblFungi"/>
</dbReference>
<dbReference type="GO" id="GO:0051260">
    <property type="term" value="P:protein homooligomerization"/>
    <property type="evidence" value="ECO:0007669"/>
    <property type="project" value="EnsemblFungi"/>
</dbReference>
<dbReference type="OMA" id="KICHNCG"/>
<dbReference type="GO" id="GO:0000001">
    <property type="term" value="P:mitochondrion inheritance"/>
    <property type="evidence" value="ECO:0007669"/>
    <property type="project" value="EnsemblFungi"/>
</dbReference>
<dbReference type="GO" id="GO:0003924">
    <property type="term" value="F:GTPase activity"/>
    <property type="evidence" value="ECO:0007669"/>
    <property type="project" value="EnsemblFungi"/>
</dbReference>
<sequence length="762" mass="84678">MEKLIPLVNQLQDLVYNTIGSDFLDLPSIVVVGSQSCGKSSVLENIVGKDFLPRGTGIVTRRPLILQLINLKEDSNMNAPGEDAQQDSSISNANISSASLEKESDREGYAEFLHLPNVRFTDFGKVRAEIENETLRVAGANKGINKLPINLKIYSKHVLNLTLIDLPGLTKIPVGDQPTDIEAQTRSLIMEYISKPNSIVLAVSPANFDIVNSEGLKLARLVDPKGKRTIGVLTKLDLMDQGTNAMDILSGRVYPLKLGFIPTVNRSQSDIISHKSLSDALQSENSFFANHPAYRAIVNRCGTFYLAKTLSNLLIAHIRDRLPDIKARLSTLISQTQSQLENYGVFKISDKSQRGIILLQAMNRFANSFIASIDGNSSSIPTKELSGGARLYSIFNNVFSTTLNSIDPLQNLSITDIRTAILNSTGSRATLFLSEMAFDILVKPQLALLAPPCHECVELVYEELMKICHYSGDSDMSRFPKLQTALIETVSDLLRENLSPTFSFVESLISIQMAYINTNHPDFLGVQGAMSNVLDRKNQQLTTRRRSATSSNQAIDATKNENPDGSITDIANSDDVAAITPHRKLQNMGSDNLERKTFLSYVFGANNSVKRAPMHNRALSNSFSMNEPVNLLSDQTNTQPRSTFADNFPVKMTDLSSEVESMALEEMTEREELEVELIQELITSYFILTRKIIVDQVPKVIMHLLVNASKDAVQNRLVSSLYREELFDSLLIEDENIKSEREKNERLLSVYTQANKMISNVF</sequence>
<dbReference type="GO" id="GO:0090149">
    <property type="term" value="P:mitochondrial membrane fission"/>
    <property type="evidence" value="ECO:0007669"/>
    <property type="project" value="EnsemblFungi"/>
</dbReference>
<dbReference type="GO" id="GO:0008017">
    <property type="term" value="F:microtubule binding"/>
    <property type="evidence" value="ECO:0007669"/>
    <property type="project" value="TreeGrafter"/>
</dbReference>
<dbReference type="GO" id="GO:0032153">
    <property type="term" value="C:cell division site"/>
    <property type="evidence" value="ECO:0007669"/>
    <property type="project" value="EnsemblFungi"/>
</dbReference>
<organism evidence="7 8">
    <name type="scientific">Schizosaccharomyces cryophilus (strain OY26 / ATCC MYA-4695 / CBS 11777 / NBRC 106824 / NRRL Y48691)</name>
    <name type="common">Fission yeast</name>
    <dbReference type="NCBI Taxonomy" id="653667"/>
    <lineage>
        <taxon>Eukaryota</taxon>
        <taxon>Fungi</taxon>
        <taxon>Dikarya</taxon>
        <taxon>Ascomycota</taxon>
        <taxon>Taphrinomycotina</taxon>
        <taxon>Schizosaccharomycetes</taxon>
        <taxon>Schizosaccharomycetales</taxon>
        <taxon>Schizosaccharomycetaceae</taxon>
        <taxon>Schizosaccharomyces</taxon>
    </lineage>
</organism>
<dbReference type="SMART" id="SM00302">
    <property type="entry name" value="GED"/>
    <property type="match status" value="1"/>
</dbReference>
<dbReference type="Gene3D" id="3.40.50.300">
    <property type="entry name" value="P-loop containing nucleotide triphosphate hydrolases"/>
    <property type="match status" value="1"/>
</dbReference>
<dbReference type="PROSITE" id="PS51718">
    <property type="entry name" value="G_DYNAMIN_2"/>
    <property type="match status" value="1"/>
</dbReference>
<dbReference type="PANTHER" id="PTHR11566:SF235">
    <property type="entry name" value="DYNAMIN-RELATED PROTEIN DNM1"/>
    <property type="match status" value="1"/>
</dbReference>
<dbReference type="PANTHER" id="PTHR11566">
    <property type="entry name" value="DYNAMIN"/>
    <property type="match status" value="1"/>
</dbReference>
<dbReference type="GO" id="GO:0016236">
    <property type="term" value="P:macroautophagy"/>
    <property type="evidence" value="ECO:0007669"/>
    <property type="project" value="EnsemblFungi"/>
</dbReference>
<feature type="domain" description="Dynamin-type G" evidence="6">
    <location>
        <begin position="23"/>
        <end position="323"/>
    </location>
</feature>
<comment type="similarity">
    <text evidence="3">Belongs to the TRAFAC class dynamin-like GTPase superfamily. Dynamin/Fzo/YdjA family.</text>
</comment>
<dbReference type="HOGENOM" id="CLU_008964_5_0_1"/>
<feature type="region of interest" description="Disordered" evidence="4">
    <location>
        <begin position="539"/>
        <end position="566"/>
    </location>
</feature>
<keyword evidence="1 3" id="KW-0547">Nucleotide-binding</keyword>
<dbReference type="AlphaFoldDB" id="S9VZ07"/>
<dbReference type="InterPro" id="IPR003130">
    <property type="entry name" value="GED"/>
</dbReference>
<dbReference type="STRING" id="653667.S9VZ07"/>
<dbReference type="GO" id="GO:0005777">
    <property type="term" value="C:peroxisome"/>
    <property type="evidence" value="ECO:0007669"/>
    <property type="project" value="EnsemblFungi"/>
</dbReference>
<dbReference type="InterPro" id="IPR019762">
    <property type="entry name" value="Dynamin_GTPase_CS"/>
</dbReference>
<evidence type="ECO:0000256" key="1">
    <source>
        <dbReference type="ARBA" id="ARBA00022741"/>
    </source>
</evidence>
<dbReference type="EMBL" id="KE546989">
    <property type="protein sequence ID" value="EPY52833.1"/>
    <property type="molecule type" value="Genomic_DNA"/>
</dbReference>
<dbReference type="OrthoDB" id="5061070at2759"/>
<accession>S9VZ07</accession>
<dbReference type="GO" id="GO:0042802">
    <property type="term" value="F:identical protein binding"/>
    <property type="evidence" value="ECO:0007669"/>
    <property type="project" value="EnsemblFungi"/>
</dbReference>
<dbReference type="InterPro" id="IPR001401">
    <property type="entry name" value="Dynamin_GTPase"/>
</dbReference>
<dbReference type="InterPro" id="IPR022812">
    <property type="entry name" value="Dynamin"/>
</dbReference>
<evidence type="ECO:0000259" key="6">
    <source>
        <dbReference type="PROSITE" id="PS51718"/>
    </source>
</evidence>
<dbReference type="PRINTS" id="PR00195">
    <property type="entry name" value="DYNAMIN"/>
</dbReference>
<protein>
    <submittedName>
        <fullName evidence="7">Dynamin Dnm1</fullName>
    </submittedName>
</protein>
<dbReference type="InterPro" id="IPR030381">
    <property type="entry name" value="G_DYNAMIN_dom"/>
</dbReference>
<dbReference type="Proteomes" id="UP000015464">
    <property type="component" value="Unassembled WGS sequence"/>
</dbReference>
<keyword evidence="2 3" id="KW-0342">GTP-binding</keyword>
<dbReference type="eggNOG" id="KOG0446">
    <property type="taxonomic scope" value="Eukaryota"/>
</dbReference>
<dbReference type="InterPro" id="IPR045063">
    <property type="entry name" value="Dynamin_N"/>
</dbReference>
<feature type="domain" description="GED" evidence="5">
    <location>
        <begin position="675"/>
        <end position="762"/>
    </location>
</feature>
<evidence type="ECO:0000256" key="3">
    <source>
        <dbReference type="RuleBase" id="RU003932"/>
    </source>
</evidence>
<dbReference type="InterPro" id="IPR000375">
    <property type="entry name" value="Dynamin_stalk"/>
</dbReference>
<dbReference type="GO" id="GO:0015886">
    <property type="term" value="P:heme transport"/>
    <property type="evidence" value="ECO:0007669"/>
    <property type="project" value="EnsemblFungi"/>
</dbReference>
<dbReference type="CDD" id="cd08771">
    <property type="entry name" value="DLP_1"/>
    <property type="match status" value="1"/>
</dbReference>
<dbReference type="GO" id="GO:0005874">
    <property type="term" value="C:microtubule"/>
    <property type="evidence" value="ECO:0007669"/>
    <property type="project" value="TreeGrafter"/>
</dbReference>
<dbReference type="GO" id="GO:0140572">
    <property type="term" value="P:vacuole fission"/>
    <property type="evidence" value="ECO:0007669"/>
    <property type="project" value="EnsemblFungi"/>
</dbReference>
<keyword evidence="8" id="KW-1185">Reference proteome</keyword>
<dbReference type="GO" id="GO:0034643">
    <property type="term" value="P:establishment of mitochondrion localization, microtubule-mediated"/>
    <property type="evidence" value="ECO:0007669"/>
    <property type="project" value="EnsemblFungi"/>
</dbReference>
<evidence type="ECO:0000313" key="8">
    <source>
        <dbReference type="Proteomes" id="UP000015464"/>
    </source>
</evidence>
<dbReference type="GO" id="GO:0016050">
    <property type="term" value="P:vesicle organization"/>
    <property type="evidence" value="ECO:0007669"/>
    <property type="project" value="EnsemblFungi"/>
</dbReference>
<dbReference type="GeneID" id="25036476"/>
<evidence type="ECO:0000256" key="2">
    <source>
        <dbReference type="ARBA" id="ARBA00023134"/>
    </source>
</evidence>
<evidence type="ECO:0000313" key="7">
    <source>
        <dbReference type="EMBL" id="EPY52833.1"/>
    </source>
</evidence>
<dbReference type="Pfam" id="PF01031">
    <property type="entry name" value="Dynamin_M"/>
    <property type="match status" value="1"/>
</dbReference>
<dbReference type="GO" id="GO:0048312">
    <property type="term" value="P:intracellular distribution of mitochondria"/>
    <property type="evidence" value="ECO:0007669"/>
    <property type="project" value="EnsemblFungi"/>
</dbReference>
<dbReference type="GO" id="GO:0016559">
    <property type="term" value="P:peroxisome fission"/>
    <property type="evidence" value="ECO:0007669"/>
    <property type="project" value="EnsemblFungi"/>
</dbReference>
<evidence type="ECO:0000256" key="4">
    <source>
        <dbReference type="SAM" id="MobiDB-lite"/>
    </source>
</evidence>
<dbReference type="RefSeq" id="XP_013022711.1">
    <property type="nucleotide sequence ID" value="XM_013167257.1"/>
</dbReference>
<reference evidence="7 8" key="1">
    <citation type="journal article" date="2011" name="Science">
        <title>Comparative functional genomics of the fission yeasts.</title>
        <authorList>
            <person name="Rhind N."/>
            <person name="Chen Z."/>
            <person name="Yassour M."/>
            <person name="Thompson D.A."/>
            <person name="Haas B.J."/>
            <person name="Habib N."/>
            <person name="Wapinski I."/>
            <person name="Roy S."/>
            <person name="Lin M.F."/>
            <person name="Heiman D.I."/>
            <person name="Young S.K."/>
            <person name="Furuya K."/>
            <person name="Guo Y."/>
            <person name="Pidoux A."/>
            <person name="Chen H.M."/>
            <person name="Robbertse B."/>
            <person name="Goldberg J.M."/>
            <person name="Aoki K."/>
            <person name="Bayne E.H."/>
            <person name="Berlin A.M."/>
            <person name="Desjardins C.A."/>
            <person name="Dobbs E."/>
            <person name="Dukaj L."/>
            <person name="Fan L."/>
            <person name="FitzGerald M.G."/>
            <person name="French C."/>
            <person name="Gujja S."/>
            <person name="Hansen K."/>
            <person name="Keifenheim D."/>
            <person name="Levin J.Z."/>
            <person name="Mosher R.A."/>
            <person name="Mueller C.A."/>
            <person name="Pfiffner J."/>
            <person name="Priest M."/>
            <person name="Russ C."/>
            <person name="Smialowska A."/>
            <person name="Swoboda P."/>
            <person name="Sykes S.M."/>
            <person name="Vaughn M."/>
            <person name="Vengrova S."/>
            <person name="Yoder R."/>
            <person name="Zeng Q."/>
            <person name="Allshire R."/>
            <person name="Baulcombe D."/>
            <person name="Birren B.W."/>
            <person name="Brown W."/>
            <person name="Ekwall K."/>
            <person name="Kellis M."/>
            <person name="Leatherwood J."/>
            <person name="Levin H."/>
            <person name="Margalit H."/>
            <person name="Martienssen R."/>
            <person name="Nieduszynski C.A."/>
            <person name="Spatafora J.W."/>
            <person name="Friedman N."/>
            <person name="Dalgaard J.Z."/>
            <person name="Baumann P."/>
            <person name="Niki H."/>
            <person name="Regev A."/>
            <person name="Nusbaum C."/>
        </authorList>
    </citation>
    <scope>NUCLEOTIDE SEQUENCE [LARGE SCALE GENOMIC DNA]</scope>
    <source>
        <strain evidence="8">OY26 / ATCC MYA-4695 / CBS 11777 / NBRC 106824 / NRRL Y48691</strain>
    </source>
</reference>
<dbReference type="GO" id="GO:0005525">
    <property type="term" value="F:GTP binding"/>
    <property type="evidence" value="ECO:0007669"/>
    <property type="project" value="UniProtKB-KW"/>
</dbReference>
<proteinExistence type="inferred from homology"/>
<dbReference type="GO" id="GO:0097753">
    <property type="term" value="P:membrane bending"/>
    <property type="evidence" value="ECO:0007669"/>
    <property type="project" value="EnsemblFungi"/>
</dbReference>
<dbReference type="Pfam" id="PF00350">
    <property type="entry name" value="Dynamin_N"/>
    <property type="match status" value="1"/>
</dbReference>
<dbReference type="GO" id="GO:0006897">
    <property type="term" value="P:endocytosis"/>
    <property type="evidence" value="ECO:0007669"/>
    <property type="project" value="TreeGrafter"/>
</dbReference>
<dbReference type="GO" id="GO:0005741">
    <property type="term" value="C:mitochondrial outer membrane"/>
    <property type="evidence" value="ECO:0007669"/>
    <property type="project" value="EnsemblFungi"/>
</dbReference>